<evidence type="ECO:0000313" key="7">
    <source>
        <dbReference type="Proteomes" id="UP001300502"/>
    </source>
</evidence>
<proteinExistence type="inferred from homology"/>
<gene>
    <name evidence="6" type="ORF">GAYE_SCF47G5944</name>
</gene>
<dbReference type="EMBL" id="JANCYU010000058">
    <property type="protein sequence ID" value="KAK4528010.1"/>
    <property type="molecule type" value="Genomic_DNA"/>
</dbReference>
<name>A0AAV9IKI8_9RHOD</name>
<dbReference type="GO" id="GO:0000221">
    <property type="term" value="C:vacuolar proton-transporting V-type ATPase, V1 domain"/>
    <property type="evidence" value="ECO:0007669"/>
    <property type="project" value="InterPro"/>
</dbReference>
<evidence type="ECO:0000256" key="2">
    <source>
        <dbReference type="ARBA" id="ARBA00022448"/>
    </source>
</evidence>
<evidence type="ECO:0000256" key="4">
    <source>
        <dbReference type="ARBA" id="ARBA00023065"/>
    </source>
</evidence>
<sequence>MDEESQYPWMELVQTNLLQKSEAEVLQSCEQNLLEEREGFLDKNCRSVVGAILSVLSVSKNSSEQQRAANLFLSLLTCKTEVRLRESIAAVANQDPKRKLFQPLIAFLDKDKRSLASTCAHILSILFAFDATYELEPLDLVIQQCSYVADWLSSNLVDNESTPEDFRLAVLSSLCQFVRHDRPRLAFASKDNIKNLSYVLENNKQEPVSIIYKTIFVFWMLSYAHSAEAKQLVGESFEKIFISRLILEILKGYLTEKIIRVTLSFTRNLAAGNLGQRIRRELVGAGVLEQVTILSSKNWNDRDIIEDINAIQSDLEQERKVMNSFELYREEVLSGALSWTPVHKDRVFWSENVQRLDKNNFEVLGMLVRLVEETHSPLVASVACHDLAMYMKYHPSGRMHIQRYNVKDRLMELMVTGEPEVKKEALFCIQMLFLHKWDFDESS</sequence>
<dbReference type="AlphaFoldDB" id="A0AAV9IKI8"/>
<dbReference type="InterPro" id="IPR038497">
    <property type="entry name" value="ATPase_V1-cplx_hsu_C_sf"/>
</dbReference>
<evidence type="ECO:0000256" key="1">
    <source>
        <dbReference type="ARBA" id="ARBA00008613"/>
    </source>
</evidence>
<keyword evidence="2" id="KW-0813">Transport</keyword>
<dbReference type="Gene3D" id="1.25.40.150">
    <property type="entry name" value="V-type ATPase, subunit H, C-terminal domain"/>
    <property type="match status" value="1"/>
</dbReference>
<dbReference type="GO" id="GO:0046961">
    <property type="term" value="F:proton-transporting ATPase activity, rotational mechanism"/>
    <property type="evidence" value="ECO:0007669"/>
    <property type="project" value="InterPro"/>
</dbReference>
<accession>A0AAV9IKI8</accession>
<feature type="domain" description="ATPase V1 complex subunit H C-terminal" evidence="5">
    <location>
        <begin position="322"/>
        <end position="437"/>
    </location>
</feature>
<dbReference type="InterPro" id="IPR011987">
    <property type="entry name" value="ATPase_V1-cplx_hsu_C"/>
</dbReference>
<keyword evidence="7" id="KW-1185">Reference proteome</keyword>
<protein>
    <recommendedName>
        <fullName evidence="5">ATPase V1 complex subunit H C-terminal domain-containing protein</fullName>
    </recommendedName>
</protein>
<comment type="caution">
    <text evidence="6">The sequence shown here is derived from an EMBL/GenBank/DDBJ whole genome shotgun (WGS) entry which is preliminary data.</text>
</comment>
<dbReference type="Pfam" id="PF03224">
    <property type="entry name" value="V-ATPase_H_N"/>
    <property type="match status" value="1"/>
</dbReference>
<evidence type="ECO:0000313" key="6">
    <source>
        <dbReference type="EMBL" id="KAK4528010.1"/>
    </source>
</evidence>
<organism evidence="6 7">
    <name type="scientific">Galdieria yellowstonensis</name>
    <dbReference type="NCBI Taxonomy" id="3028027"/>
    <lineage>
        <taxon>Eukaryota</taxon>
        <taxon>Rhodophyta</taxon>
        <taxon>Bangiophyceae</taxon>
        <taxon>Galdieriales</taxon>
        <taxon>Galdieriaceae</taxon>
        <taxon>Galdieria</taxon>
    </lineage>
</organism>
<comment type="similarity">
    <text evidence="1">Belongs to the V-ATPase H subunit family.</text>
</comment>
<keyword evidence="4" id="KW-0406">Ion transport</keyword>
<dbReference type="Gene3D" id="1.25.10.10">
    <property type="entry name" value="Leucine-rich Repeat Variant"/>
    <property type="match status" value="1"/>
</dbReference>
<keyword evidence="3" id="KW-0375">Hydrogen ion transport</keyword>
<evidence type="ECO:0000259" key="5">
    <source>
        <dbReference type="Pfam" id="PF11698"/>
    </source>
</evidence>
<dbReference type="InterPro" id="IPR011989">
    <property type="entry name" value="ARM-like"/>
</dbReference>
<reference evidence="6 7" key="1">
    <citation type="submission" date="2022-07" db="EMBL/GenBank/DDBJ databases">
        <title>Genome-wide signatures of adaptation to extreme environments.</title>
        <authorList>
            <person name="Cho C.H."/>
            <person name="Yoon H.S."/>
        </authorList>
    </citation>
    <scope>NUCLEOTIDE SEQUENCE [LARGE SCALE GENOMIC DNA]</scope>
    <source>
        <strain evidence="6 7">108.79 E11</strain>
    </source>
</reference>
<dbReference type="SUPFAM" id="SSF48371">
    <property type="entry name" value="ARM repeat"/>
    <property type="match status" value="1"/>
</dbReference>
<dbReference type="PANTHER" id="PTHR10698">
    <property type="entry name" value="V-TYPE PROTON ATPASE SUBUNIT H"/>
    <property type="match status" value="1"/>
</dbReference>
<dbReference type="Proteomes" id="UP001300502">
    <property type="component" value="Unassembled WGS sequence"/>
</dbReference>
<dbReference type="PANTHER" id="PTHR10698:SF0">
    <property type="entry name" value="V-TYPE PROTON ATPASE SUBUNIT H"/>
    <property type="match status" value="1"/>
</dbReference>
<evidence type="ECO:0000256" key="3">
    <source>
        <dbReference type="ARBA" id="ARBA00022781"/>
    </source>
</evidence>
<dbReference type="Pfam" id="PF11698">
    <property type="entry name" value="V-ATPase_H_C"/>
    <property type="match status" value="1"/>
</dbReference>
<dbReference type="InterPro" id="IPR016024">
    <property type="entry name" value="ARM-type_fold"/>
</dbReference>
<dbReference type="InterPro" id="IPR004908">
    <property type="entry name" value="ATPase_V1-cplx_hsu"/>
</dbReference>